<accession>A0A6J0M5R8</accession>
<dbReference type="Gene3D" id="3.10.150.10">
    <property type="entry name" value="DNA Polymerase III, subunit A, domain 2"/>
    <property type="match status" value="1"/>
</dbReference>
<keyword evidence="1" id="KW-1185">Reference proteome</keyword>
<dbReference type="OrthoDB" id="1113322at2759"/>
<sequence length="81" mass="9666">MDSDFDAKTFRRNLTRSDNYNRKGFGHKEETLKLMNREYTTQDKIADFEMKLMDIDSEHLGIPDAEYHSIVRMHSVYSRFA</sequence>
<gene>
    <name evidence="2" type="primary">LOC108839130</name>
</gene>
<protein>
    <submittedName>
        <fullName evidence="2">4-hydroxy-3-methylbut-2-enyl diphosphate reductase, chloroplastic-like</fullName>
    </submittedName>
</protein>
<dbReference type="PANTHER" id="PTHR31619">
    <property type="entry name" value="4-HYDROXY-3-METHYLBUT-2-ENYL DIPHOSPHATE REDUCTASE, CHLOROPLASTIC"/>
    <property type="match status" value="1"/>
</dbReference>
<dbReference type="Proteomes" id="UP000504610">
    <property type="component" value="Unplaced"/>
</dbReference>
<reference evidence="2" key="1">
    <citation type="submission" date="2025-08" db="UniProtKB">
        <authorList>
            <consortium name="RefSeq"/>
        </authorList>
    </citation>
    <scope>IDENTIFICATION</scope>
    <source>
        <tissue evidence="2">Leaf</tissue>
    </source>
</reference>
<dbReference type="KEGG" id="rsz:108839130"/>
<dbReference type="GeneID" id="108839130"/>
<organism evidence="1 2">
    <name type="scientific">Raphanus sativus</name>
    <name type="common">Radish</name>
    <name type="synonym">Raphanus raphanistrum var. sativus</name>
    <dbReference type="NCBI Taxonomy" id="3726"/>
    <lineage>
        <taxon>Eukaryota</taxon>
        <taxon>Viridiplantae</taxon>
        <taxon>Streptophyta</taxon>
        <taxon>Embryophyta</taxon>
        <taxon>Tracheophyta</taxon>
        <taxon>Spermatophyta</taxon>
        <taxon>Magnoliopsida</taxon>
        <taxon>eudicotyledons</taxon>
        <taxon>Gunneridae</taxon>
        <taxon>Pentapetalae</taxon>
        <taxon>rosids</taxon>
        <taxon>malvids</taxon>
        <taxon>Brassicales</taxon>
        <taxon>Brassicaceae</taxon>
        <taxon>Brassiceae</taxon>
        <taxon>Raphanus</taxon>
    </lineage>
</organism>
<proteinExistence type="predicted"/>
<dbReference type="AlphaFoldDB" id="A0A6J0M5R8"/>
<dbReference type="RefSeq" id="XP_018467459.1">
    <property type="nucleotide sequence ID" value="XM_018611957.2"/>
</dbReference>
<dbReference type="PANTHER" id="PTHR31619:SF5">
    <property type="entry name" value="4-HYDROXY-3-METHYLBUT-2-ENYL DIPHOSPHATE REDUCTASE, CHLOROPLASTIC"/>
    <property type="match status" value="1"/>
</dbReference>
<name>A0A6J0M5R8_RAPSA</name>
<evidence type="ECO:0000313" key="1">
    <source>
        <dbReference type="Proteomes" id="UP000504610"/>
    </source>
</evidence>
<evidence type="ECO:0000313" key="2">
    <source>
        <dbReference type="RefSeq" id="XP_018467459.1"/>
    </source>
</evidence>